<dbReference type="Proteomes" id="UP000322080">
    <property type="component" value="Unassembled WGS sequence"/>
</dbReference>
<dbReference type="InterPro" id="IPR001444">
    <property type="entry name" value="Flag_bb_rod_N"/>
</dbReference>
<dbReference type="Pfam" id="PF22692">
    <property type="entry name" value="LlgE_F_G_D1"/>
    <property type="match status" value="1"/>
</dbReference>
<organism evidence="8 9">
    <name type="scientific">Maritimibacter fusiformis</name>
    <dbReference type="NCBI Taxonomy" id="2603819"/>
    <lineage>
        <taxon>Bacteria</taxon>
        <taxon>Pseudomonadati</taxon>
        <taxon>Pseudomonadota</taxon>
        <taxon>Alphaproteobacteria</taxon>
        <taxon>Rhodobacterales</taxon>
        <taxon>Roseobacteraceae</taxon>
        <taxon>Maritimibacter</taxon>
    </lineage>
</organism>
<evidence type="ECO:0000259" key="7">
    <source>
        <dbReference type="Pfam" id="PF22692"/>
    </source>
</evidence>
<protein>
    <recommendedName>
        <fullName evidence="4">Flagellar basal-body rod protein FlgF</fullName>
    </recommendedName>
</protein>
<reference evidence="8 9" key="1">
    <citation type="submission" date="2019-08" db="EMBL/GenBank/DDBJ databases">
        <title>Identification of a novel species of the genus Boseongicola.</title>
        <authorList>
            <person name="Zhang X.-Q."/>
        </authorList>
    </citation>
    <scope>NUCLEOTIDE SEQUENCE [LARGE SCALE GENOMIC DNA]</scope>
    <source>
        <strain evidence="8 9">HY14</strain>
    </source>
</reference>
<dbReference type="NCBIfam" id="TIGR03506">
    <property type="entry name" value="FlgEFG_subfam"/>
    <property type="match status" value="1"/>
</dbReference>
<keyword evidence="8" id="KW-0969">Cilium</keyword>
<keyword evidence="8" id="KW-0282">Flagellum</keyword>
<dbReference type="SUPFAM" id="SSF117143">
    <property type="entry name" value="Flagellar hook protein flgE"/>
    <property type="match status" value="1"/>
</dbReference>
<comment type="subunit">
    <text evidence="4">The basal body constitutes a major portion of the flagellar organelle and consists of five rings (E,L,P,S, and M) mounted on a central rod. The rod consists of about 26 subunits of FlgG in the distal portion, and FlgB, FlgC and FlgF are thought to build up the proximal portion of the rod with about 6 subunits each.</text>
</comment>
<dbReference type="PANTHER" id="PTHR30435">
    <property type="entry name" value="FLAGELLAR PROTEIN"/>
    <property type="match status" value="1"/>
</dbReference>
<dbReference type="NCBIfam" id="NF009332">
    <property type="entry name" value="PRK12690.1"/>
    <property type="match status" value="1"/>
</dbReference>
<dbReference type="Pfam" id="PF00460">
    <property type="entry name" value="Flg_bb_rod"/>
    <property type="match status" value="1"/>
</dbReference>
<comment type="subcellular location">
    <subcellularLocation>
        <location evidence="1 4">Bacterial flagellum basal body</location>
    </subcellularLocation>
</comment>
<dbReference type="RefSeq" id="WP_148379934.1">
    <property type="nucleotide sequence ID" value="NZ_VSIY01000015.1"/>
</dbReference>
<dbReference type="AlphaFoldDB" id="A0A5D0R8T4"/>
<keyword evidence="9" id="KW-1185">Reference proteome</keyword>
<evidence type="ECO:0000256" key="1">
    <source>
        <dbReference type="ARBA" id="ARBA00004117"/>
    </source>
</evidence>
<feature type="domain" description="Flagellar basal-body/hook protein C-terminal" evidence="6">
    <location>
        <begin position="192"/>
        <end position="230"/>
    </location>
</feature>
<dbReference type="PANTHER" id="PTHR30435:SF19">
    <property type="entry name" value="FLAGELLAR BASAL-BODY ROD PROTEIN FLGG"/>
    <property type="match status" value="1"/>
</dbReference>
<dbReference type="InterPro" id="IPR012836">
    <property type="entry name" value="FlgF"/>
</dbReference>
<name>A0A5D0R8T4_9RHOB</name>
<keyword evidence="3 4" id="KW-0975">Bacterial flagellum</keyword>
<dbReference type="InterPro" id="IPR053967">
    <property type="entry name" value="LlgE_F_G-like_D1"/>
</dbReference>
<evidence type="ECO:0000259" key="5">
    <source>
        <dbReference type="Pfam" id="PF00460"/>
    </source>
</evidence>
<evidence type="ECO:0000259" key="6">
    <source>
        <dbReference type="Pfam" id="PF06429"/>
    </source>
</evidence>
<accession>A0A5D0R8T4</accession>
<dbReference type="EMBL" id="VSIY01000015">
    <property type="protein sequence ID" value="TYB77897.1"/>
    <property type="molecule type" value="Genomic_DNA"/>
</dbReference>
<dbReference type="InterPro" id="IPR010930">
    <property type="entry name" value="Flg_bb/hook_C_dom"/>
</dbReference>
<evidence type="ECO:0000256" key="4">
    <source>
        <dbReference type="RuleBase" id="RU362116"/>
    </source>
</evidence>
<dbReference type="Pfam" id="PF06429">
    <property type="entry name" value="Flg_bbr_C"/>
    <property type="match status" value="1"/>
</dbReference>
<comment type="caution">
    <text evidence="8">The sequence shown here is derived from an EMBL/GenBank/DDBJ whole genome shotgun (WGS) entry which is preliminary data.</text>
</comment>
<dbReference type="GO" id="GO:0030694">
    <property type="term" value="C:bacterial-type flagellum basal body, rod"/>
    <property type="evidence" value="ECO:0007669"/>
    <property type="project" value="UniProtKB-UniRule"/>
</dbReference>
<evidence type="ECO:0000313" key="8">
    <source>
        <dbReference type="EMBL" id="TYB77897.1"/>
    </source>
</evidence>
<feature type="domain" description="Flagellar basal body rod protein N-terminal" evidence="5">
    <location>
        <begin position="5"/>
        <end position="35"/>
    </location>
</feature>
<sequence>MDAALYTTLTRQSGLMSEMEAVAHNIANASTTGYRRQGVIFSEFVAALGNGDPSLSMALGNVRDTRLDQAPLAQTGGTFDLAIEGDGFFMVEGPEGPLLTRAGSFTPSETGELVTLDGLRLLDAGGAPVFVPPDARAVAVAADGTMSADGRPLTEIGLYLPADPTDLSHRDGVRFEAPGGALPVIEGARILQGFLEKSNVDPIAEVTRMIEIQRAYEQGQTFLDREDERIRGVIRSLGR</sequence>
<comment type="similarity">
    <text evidence="2 4">Belongs to the flagella basal body rod proteins family.</text>
</comment>
<dbReference type="GO" id="GO:0071978">
    <property type="term" value="P:bacterial-type flagellum-dependent swarming motility"/>
    <property type="evidence" value="ECO:0007669"/>
    <property type="project" value="TreeGrafter"/>
</dbReference>
<keyword evidence="8" id="KW-0966">Cell projection</keyword>
<proteinExistence type="inferred from homology"/>
<dbReference type="InterPro" id="IPR020013">
    <property type="entry name" value="Flagellar_FlgE/F/G"/>
</dbReference>
<dbReference type="InterPro" id="IPR037925">
    <property type="entry name" value="FlgE/F/G-like"/>
</dbReference>
<dbReference type="NCBIfam" id="TIGR02490">
    <property type="entry name" value="flgF"/>
    <property type="match status" value="1"/>
</dbReference>
<evidence type="ECO:0000256" key="3">
    <source>
        <dbReference type="ARBA" id="ARBA00023143"/>
    </source>
</evidence>
<evidence type="ECO:0000313" key="9">
    <source>
        <dbReference type="Proteomes" id="UP000322080"/>
    </source>
</evidence>
<feature type="domain" description="Flagellar hook protein FlgE/F/G-like D1" evidence="7">
    <location>
        <begin position="82"/>
        <end position="148"/>
    </location>
</feature>
<evidence type="ECO:0000256" key="2">
    <source>
        <dbReference type="ARBA" id="ARBA00009677"/>
    </source>
</evidence>
<gene>
    <name evidence="8" type="ORF">FVF75_16800</name>
</gene>